<evidence type="ECO:0000256" key="8">
    <source>
        <dbReference type="HAMAP-Rule" id="MF_00124"/>
    </source>
</evidence>
<feature type="binding site" evidence="8">
    <location>
        <position position="200"/>
    </location>
    <ligand>
        <name>Zn(2+)</name>
        <dbReference type="ChEBI" id="CHEBI:29105"/>
    </ligand>
</feature>
<keyword evidence="8" id="KW-0963">Cytoplasm</keyword>
<evidence type="ECO:0000256" key="13">
    <source>
        <dbReference type="SAM" id="MobiDB-lite"/>
    </source>
</evidence>
<dbReference type="InterPro" id="IPR001267">
    <property type="entry name" value="Thymidine_kinase"/>
</dbReference>
<dbReference type="GO" id="GO:0008270">
    <property type="term" value="F:zinc ion binding"/>
    <property type="evidence" value="ECO:0007669"/>
    <property type="project" value="UniProtKB-UniRule"/>
</dbReference>
<sequence length="239" mass="26459">MLQIPDRQGPWLTVVSGPMFAGKSEFLITLYHGLRESRGWGSGYIGVYKHALDKRYGEGEIVSHTGKRIPAIPVGSAEELYARIRSRGERVVLVDEGQFFLDTDSDGSFAFVRVISHLLGRGLWIVVAGLDKDFRGLPFGPMADLLALADERISLFARCAVCGAPATFTQRLVDGKPARADEPLLLVGAEEVYEPRCRRCHRVEGSLRSAKSFAFGLRKPEEPEPSSVEEEAPSFQRPR</sequence>
<keyword evidence="7 8" id="KW-0067">ATP-binding</keyword>
<dbReference type="InterPro" id="IPR020633">
    <property type="entry name" value="Thymidine_kinase_CS"/>
</dbReference>
<feature type="binding site" evidence="10">
    <location>
        <position position="193"/>
    </location>
    <ligand>
        <name>substrate</name>
    </ligand>
</feature>
<dbReference type="PANTHER" id="PTHR11441:SF0">
    <property type="entry name" value="THYMIDINE KINASE, CYTOSOLIC"/>
    <property type="match status" value="1"/>
</dbReference>
<dbReference type="SUPFAM" id="SSF52540">
    <property type="entry name" value="P-loop containing nucleoside triphosphate hydrolases"/>
    <property type="match status" value="1"/>
</dbReference>
<feature type="region of interest" description="Disordered" evidence="13">
    <location>
        <begin position="216"/>
        <end position="239"/>
    </location>
</feature>
<dbReference type="EMBL" id="RBIJ01000001">
    <property type="protein sequence ID" value="RKQ88822.1"/>
    <property type="molecule type" value="Genomic_DNA"/>
</dbReference>
<keyword evidence="8" id="KW-0862">Zinc</keyword>
<evidence type="ECO:0000256" key="12">
    <source>
        <dbReference type="RuleBase" id="RU004165"/>
    </source>
</evidence>
<dbReference type="Gene3D" id="3.30.60.20">
    <property type="match status" value="1"/>
</dbReference>
<keyword evidence="3 8" id="KW-0237">DNA synthesis</keyword>
<comment type="subunit">
    <text evidence="8">Homotetramer.</text>
</comment>
<evidence type="ECO:0000256" key="5">
    <source>
        <dbReference type="ARBA" id="ARBA00022741"/>
    </source>
</evidence>
<proteinExistence type="inferred from homology"/>
<dbReference type="PROSITE" id="PS00603">
    <property type="entry name" value="TK_CELLULAR_TYPE"/>
    <property type="match status" value="1"/>
</dbReference>
<feature type="binding site" evidence="8">
    <location>
        <position position="197"/>
    </location>
    <ligand>
        <name>Zn(2+)</name>
        <dbReference type="ChEBI" id="CHEBI:29105"/>
    </ligand>
</feature>
<evidence type="ECO:0000256" key="9">
    <source>
        <dbReference type="PIRSR" id="PIRSR035805-1"/>
    </source>
</evidence>
<dbReference type="GO" id="GO:0005829">
    <property type="term" value="C:cytosol"/>
    <property type="evidence" value="ECO:0007669"/>
    <property type="project" value="TreeGrafter"/>
</dbReference>
<dbReference type="PIRSF" id="PIRSF035805">
    <property type="entry name" value="TK_cell"/>
    <property type="match status" value="1"/>
</dbReference>
<comment type="subcellular location">
    <subcellularLocation>
        <location evidence="8">Cytoplasm</location>
    </subcellularLocation>
</comment>
<dbReference type="HAMAP" id="MF_00124">
    <property type="entry name" value="Thymidine_kinase"/>
    <property type="match status" value="1"/>
</dbReference>
<evidence type="ECO:0000313" key="14">
    <source>
        <dbReference type="EMBL" id="RKQ88822.1"/>
    </source>
</evidence>
<keyword evidence="4 8" id="KW-0808">Transferase</keyword>
<feature type="active site" description="Proton acceptor" evidence="8 9">
    <location>
        <position position="96"/>
    </location>
</feature>
<feature type="binding site" evidence="8">
    <location>
        <begin position="95"/>
        <end position="98"/>
    </location>
    <ligand>
        <name>ATP</name>
        <dbReference type="ChEBI" id="CHEBI:30616"/>
    </ligand>
</feature>
<gene>
    <name evidence="8" type="primary">tdk</name>
    <name evidence="14" type="ORF">C7438_0465</name>
</gene>
<keyword evidence="8" id="KW-0479">Metal-binding</keyword>
<organism evidence="14 15">
    <name type="scientific">Brockia lithotrophica</name>
    <dbReference type="NCBI Taxonomy" id="933949"/>
    <lineage>
        <taxon>Bacteria</taxon>
        <taxon>Bacillati</taxon>
        <taxon>Bacillota</taxon>
        <taxon>Bacilli</taxon>
        <taxon>Bacillales</taxon>
        <taxon>Bacillales Family X. Incertae Sedis</taxon>
        <taxon>Brockia</taxon>
    </lineage>
</organism>
<dbReference type="NCBIfam" id="NF003296">
    <property type="entry name" value="PRK04296.1-1"/>
    <property type="match status" value="1"/>
</dbReference>
<dbReference type="Pfam" id="PF00265">
    <property type="entry name" value="TK"/>
    <property type="match status" value="1"/>
</dbReference>
<evidence type="ECO:0000256" key="2">
    <source>
        <dbReference type="ARBA" id="ARBA00012118"/>
    </source>
</evidence>
<keyword evidence="5 8" id="KW-0547">Nucleotide-binding</keyword>
<evidence type="ECO:0000256" key="11">
    <source>
        <dbReference type="RuleBase" id="RU000544"/>
    </source>
</evidence>
<evidence type="ECO:0000256" key="1">
    <source>
        <dbReference type="ARBA" id="ARBA00007587"/>
    </source>
</evidence>
<dbReference type="Proteomes" id="UP000267019">
    <property type="component" value="Unassembled WGS sequence"/>
</dbReference>
<evidence type="ECO:0000313" key="15">
    <source>
        <dbReference type="Proteomes" id="UP000267019"/>
    </source>
</evidence>
<evidence type="ECO:0000256" key="4">
    <source>
        <dbReference type="ARBA" id="ARBA00022679"/>
    </source>
</evidence>
<evidence type="ECO:0000256" key="3">
    <source>
        <dbReference type="ARBA" id="ARBA00022634"/>
    </source>
</evidence>
<reference evidence="14 15" key="1">
    <citation type="submission" date="2018-10" db="EMBL/GenBank/DDBJ databases">
        <title>Genomic Encyclopedia of Type Strains, Phase IV (KMG-IV): sequencing the most valuable type-strain genomes for metagenomic binning, comparative biology and taxonomic classification.</title>
        <authorList>
            <person name="Goeker M."/>
        </authorList>
    </citation>
    <scope>NUCLEOTIDE SEQUENCE [LARGE SCALE GENOMIC DNA]</scope>
    <source>
        <strain evidence="14 15">DSM 22653</strain>
    </source>
</reference>
<dbReference type="GO" id="GO:0071897">
    <property type="term" value="P:DNA biosynthetic process"/>
    <property type="evidence" value="ECO:0007669"/>
    <property type="project" value="UniProtKB-KW"/>
</dbReference>
<comment type="catalytic activity">
    <reaction evidence="8 11">
        <text>thymidine + ATP = dTMP + ADP + H(+)</text>
        <dbReference type="Rhea" id="RHEA:19129"/>
        <dbReference type="ChEBI" id="CHEBI:15378"/>
        <dbReference type="ChEBI" id="CHEBI:17748"/>
        <dbReference type="ChEBI" id="CHEBI:30616"/>
        <dbReference type="ChEBI" id="CHEBI:63528"/>
        <dbReference type="ChEBI" id="CHEBI:456216"/>
        <dbReference type="EC" id="2.7.1.21"/>
    </reaction>
</comment>
<dbReference type="GO" id="GO:0046104">
    <property type="term" value="P:thymidine metabolic process"/>
    <property type="evidence" value="ECO:0007669"/>
    <property type="project" value="TreeGrafter"/>
</dbReference>
<feature type="binding site" evidence="8">
    <location>
        <position position="162"/>
    </location>
    <ligand>
        <name>Zn(2+)</name>
        <dbReference type="ChEBI" id="CHEBI:29105"/>
    </ligand>
</feature>
<dbReference type="PANTHER" id="PTHR11441">
    <property type="entry name" value="THYMIDINE KINASE"/>
    <property type="match status" value="1"/>
</dbReference>
<dbReference type="InterPro" id="IPR027417">
    <property type="entry name" value="P-loop_NTPase"/>
</dbReference>
<feature type="compositionally biased region" description="Acidic residues" evidence="13">
    <location>
        <begin position="223"/>
        <end position="232"/>
    </location>
</feature>
<accession>A0A660L7K5</accession>
<dbReference type="SUPFAM" id="SSF57716">
    <property type="entry name" value="Glucocorticoid receptor-like (DNA-binding domain)"/>
    <property type="match status" value="1"/>
</dbReference>
<keyword evidence="15" id="KW-1185">Reference proteome</keyword>
<dbReference type="EC" id="2.7.1.21" evidence="2 8"/>
<dbReference type="GO" id="GO:0005524">
    <property type="term" value="F:ATP binding"/>
    <property type="evidence" value="ECO:0007669"/>
    <property type="project" value="UniProtKB-UniRule"/>
</dbReference>
<evidence type="ECO:0000256" key="10">
    <source>
        <dbReference type="PIRSR" id="PIRSR035805-2"/>
    </source>
</evidence>
<keyword evidence="6 8" id="KW-0418">Kinase</keyword>
<feature type="binding site" evidence="8">
    <location>
        <position position="159"/>
    </location>
    <ligand>
        <name>Zn(2+)</name>
        <dbReference type="ChEBI" id="CHEBI:29105"/>
    </ligand>
</feature>
<feature type="binding site" evidence="8">
    <location>
        <begin position="17"/>
        <end position="24"/>
    </location>
    <ligand>
        <name>ATP</name>
        <dbReference type="ChEBI" id="CHEBI:30616"/>
    </ligand>
</feature>
<evidence type="ECO:0000256" key="6">
    <source>
        <dbReference type="ARBA" id="ARBA00022777"/>
    </source>
</evidence>
<dbReference type="RefSeq" id="WP_211322019.1">
    <property type="nucleotide sequence ID" value="NZ_RBIJ01000001.1"/>
</dbReference>
<protein>
    <recommendedName>
        <fullName evidence="2 8">Thymidine kinase</fullName>
        <ecNumber evidence="2 8">2.7.1.21</ecNumber>
    </recommendedName>
</protein>
<evidence type="ECO:0000256" key="7">
    <source>
        <dbReference type="ARBA" id="ARBA00022840"/>
    </source>
</evidence>
<comment type="caution">
    <text evidence="14">The sequence shown here is derived from an EMBL/GenBank/DDBJ whole genome shotgun (WGS) entry which is preliminary data.</text>
</comment>
<dbReference type="AlphaFoldDB" id="A0A660L7K5"/>
<comment type="similarity">
    <text evidence="1 8 12">Belongs to the thymidine kinase family.</text>
</comment>
<dbReference type="Gene3D" id="3.40.50.300">
    <property type="entry name" value="P-loop containing nucleotide triphosphate hydrolases"/>
    <property type="match status" value="1"/>
</dbReference>
<name>A0A660L7K5_9BACL</name>
<dbReference type="GO" id="GO:0004797">
    <property type="term" value="F:thymidine kinase activity"/>
    <property type="evidence" value="ECO:0007669"/>
    <property type="project" value="UniProtKB-UniRule"/>
</dbReference>